<reference evidence="6" key="1">
    <citation type="submission" date="2021-04" db="EMBL/GenBank/DDBJ databases">
        <title>Phylogenetic analysis of Acidobacteriaceae.</title>
        <authorList>
            <person name="Qiu L."/>
            <person name="Zhang Q."/>
        </authorList>
    </citation>
    <scope>NUCLEOTIDE SEQUENCE</scope>
    <source>
        <strain evidence="6">DSM 25168</strain>
    </source>
</reference>
<evidence type="ECO:0000313" key="6">
    <source>
        <dbReference type="EMBL" id="UWZ83996.1"/>
    </source>
</evidence>
<dbReference type="PROSITE" id="PS00671">
    <property type="entry name" value="D_2_HYDROXYACID_DH_3"/>
    <property type="match status" value="1"/>
</dbReference>
<dbReference type="Gene3D" id="3.40.50.720">
    <property type="entry name" value="NAD(P)-binding Rossmann-like Domain"/>
    <property type="match status" value="2"/>
</dbReference>
<dbReference type="InterPro" id="IPR029753">
    <property type="entry name" value="D-isomer_DH_CS"/>
</dbReference>
<keyword evidence="7" id="KW-1185">Reference proteome</keyword>
<dbReference type="InterPro" id="IPR029752">
    <property type="entry name" value="D-isomer_DH_CS1"/>
</dbReference>
<evidence type="ECO:0000259" key="5">
    <source>
        <dbReference type="Pfam" id="PF02826"/>
    </source>
</evidence>
<dbReference type="RefSeq" id="WP_260793500.1">
    <property type="nucleotide sequence ID" value="NZ_CP093313.1"/>
</dbReference>
<feature type="domain" description="D-isomer specific 2-hydroxyacid dehydrogenase NAD-binding" evidence="5">
    <location>
        <begin position="114"/>
        <end position="304"/>
    </location>
</feature>
<evidence type="ECO:0000259" key="4">
    <source>
        <dbReference type="Pfam" id="PF00389"/>
    </source>
</evidence>
<dbReference type="PANTHER" id="PTHR10996:SF283">
    <property type="entry name" value="GLYOXYLATE_HYDROXYPYRUVATE REDUCTASE B"/>
    <property type="match status" value="1"/>
</dbReference>
<dbReference type="KEGG" id="orp:MOP44_25990"/>
<dbReference type="GO" id="GO:0051287">
    <property type="term" value="F:NAD binding"/>
    <property type="evidence" value="ECO:0007669"/>
    <property type="project" value="InterPro"/>
</dbReference>
<dbReference type="InterPro" id="IPR006139">
    <property type="entry name" value="D-isomer_2_OHA_DH_cat_dom"/>
</dbReference>
<dbReference type="EMBL" id="CP093313">
    <property type="protein sequence ID" value="UWZ83996.1"/>
    <property type="molecule type" value="Genomic_DNA"/>
</dbReference>
<proteinExistence type="inferred from homology"/>
<dbReference type="Pfam" id="PF02826">
    <property type="entry name" value="2-Hacid_dh_C"/>
    <property type="match status" value="1"/>
</dbReference>
<dbReference type="AlphaFoldDB" id="A0A9J7BM87"/>
<name>A0A9J7BM87_9BACT</name>
<dbReference type="SUPFAM" id="SSF51735">
    <property type="entry name" value="NAD(P)-binding Rossmann-fold domains"/>
    <property type="match status" value="1"/>
</dbReference>
<dbReference type="GO" id="GO:0005829">
    <property type="term" value="C:cytosol"/>
    <property type="evidence" value="ECO:0007669"/>
    <property type="project" value="TreeGrafter"/>
</dbReference>
<comment type="similarity">
    <text evidence="1 3">Belongs to the D-isomer specific 2-hydroxyacid dehydrogenase family.</text>
</comment>
<evidence type="ECO:0000256" key="1">
    <source>
        <dbReference type="ARBA" id="ARBA00005854"/>
    </source>
</evidence>
<dbReference type="PANTHER" id="PTHR10996">
    <property type="entry name" value="2-HYDROXYACID DEHYDROGENASE-RELATED"/>
    <property type="match status" value="1"/>
</dbReference>
<dbReference type="Proteomes" id="UP001059380">
    <property type="component" value="Chromosome"/>
</dbReference>
<dbReference type="CDD" id="cd05301">
    <property type="entry name" value="GDH"/>
    <property type="match status" value="1"/>
</dbReference>
<evidence type="ECO:0000256" key="2">
    <source>
        <dbReference type="ARBA" id="ARBA00023002"/>
    </source>
</evidence>
<dbReference type="SUPFAM" id="SSF52283">
    <property type="entry name" value="Formate/glycerate dehydrogenase catalytic domain-like"/>
    <property type="match status" value="1"/>
</dbReference>
<dbReference type="PROSITE" id="PS00065">
    <property type="entry name" value="D_2_HYDROXYACID_DH_1"/>
    <property type="match status" value="1"/>
</dbReference>
<keyword evidence="2 3" id="KW-0560">Oxidoreductase</keyword>
<dbReference type="Pfam" id="PF00389">
    <property type="entry name" value="2-Hacid_dh"/>
    <property type="match status" value="1"/>
</dbReference>
<dbReference type="InterPro" id="IPR036291">
    <property type="entry name" value="NAD(P)-bd_dom_sf"/>
</dbReference>
<dbReference type="GO" id="GO:0016618">
    <property type="term" value="F:hydroxypyruvate reductase [NAD(P)H] activity"/>
    <property type="evidence" value="ECO:0007669"/>
    <property type="project" value="TreeGrafter"/>
</dbReference>
<evidence type="ECO:0000313" key="7">
    <source>
        <dbReference type="Proteomes" id="UP001059380"/>
    </source>
</evidence>
<dbReference type="InterPro" id="IPR050223">
    <property type="entry name" value="D-isomer_2-hydroxyacid_DH"/>
</dbReference>
<evidence type="ECO:0000256" key="3">
    <source>
        <dbReference type="RuleBase" id="RU003719"/>
    </source>
</evidence>
<accession>A0A9J7BM87</accession>
<feature type="domain" description="D-isomer specific 2-hydroxyacid dehydrogenase catalytic" evidence="4">
    <location>
        <begin position="12"/>
        <end position="319"/>
    </location>
</feature>
<protein>
    <submittedName>
        <fullName evidence="6">D-glycerate dehydrogenase</fullName>
    </submittedName>
</protein>
<gene>
    <name evidence="6" type="ORF">MOP44_25990</name>
</gene>
<sequence length="366" mass="40546">MPSRVYATCHIGDGAFEVLRAHGYEVEVYPQSDPPPKTLILEKVRTGIDGLITTLRDPIDAEVFEAGKGTLKVVAQLAVGFDNISRADANRYGIPFTNTADVLTEATAEFAFFIMGAAARKLWPSERLVRENRWGAWHPYLPMLGDEVTGKTVAIIGTGRIGLAMIKKCAGLDMNILCFDPAFQNTQYIEGIQEVMDLRHRHGIQKRATTIRYGVLAEVLAAADFVSVHVPLLREGESPTPTYHLFNETTLRQMKPTAYLINTSRGPVVDETALALALRERWIAGAALDVFEQEPLPTDSPLRDPAIEDRCRIFHHFASGTKETRLDVDPDIGMAGRCVQALRDVLEANYGGDFTKMPYVVNKEAF</sequence>
<dbReference type="GO" id="GO:0030267">
    <property type="term" value="F:glyoxylate reductase (NADPH) activity"/>
    <property type="evidence" value="ECO:0007669"/>
    <property type="project" value="TreeGrafter"/>
</dbReference>
<organism evidence="6 7">
    <name type="scientific">Occallatibacter riparius</name>
    <dbReference type="NCBI Taxonomy" id="1002689"/>
    <lineage>
        <taxon>Bacteria</taxon>
        <taxon>Pseudomonadati</taxon>
        <taxon>Acidobacteriota</taxon>
        <taxon>Terriglobia</taxon>
        <taxon>Terriglobales</taxon>
        <taxon>Acidobacteriaceae</taxon>
        <taxon>Occallatibacter</taxon>
    </lineage>
</organism>
<dbReference type="InterPro" id="IPR006140">
    <property type="entry name" value="D-isomer_DH_NAD-bd"/>
</dbReference>